<keyword evidence="4 5" id="KW-0472">Membrane</keyword>
<evidence type="ECO:0000313" key="10">
    <source>
        <dbReference type="Proteomes" id="UP000663852"/>
    </source>
</evidence>
<feature type="transmembrane region" description="Helical" evidence="5">
    <location>
        <begin position="66"/>
        <end position="84"/>
    </location>
</feature>
<dbReference type="GO" id="GO:0016020">
    <property type="term" value="C:membrane"/>
    <property type="evidence" value="ECO:0007669"/>
    <property type="project" value="UniProtKB-SubCell"/>
</dbReference>
<dbReference type="SUPFAM" id="SSF81321">
    <property type="entry name" value="Family A G protein-coupled receptor-like"/>
    <property type="match status" value="1"/>
</dbReference>
<feature type="transmembrane region" description="Helical" evidence="5">
    <location>
        <begin position="200"/>
        <end position="223"/>
    </location>
</feature>
<reference evidence="8" key="1">
    <citation type="submission" date="2021-02" db="EMBL/GenBank/DDBJ databases">
        <authorList>
            <person name="Nowell W R."/>
        </authorList>
    </citation>
    <scope>NUCLEOTIDE SEQUENCE</scope>
</reference>
<dbReference type="PROSITE" id="PS50262">
    <property type="entry name" value="G_PROTEIN_RECEP_F1_2"/>
    <property type="match status" value="1"/>
</dbReference>
<proteinExistence type="predicted"/>
<keyword evidence="3 5" id="KW-1133">Transmembrane helix</keyword>
<evidence type="ECO:0000313" key="7">
    <source>
        <dbReference type="EMBL" id="CAF1118040.1"/>
    </source>
</evidence>
<dbReference type="Proteomes" id="UP000663828">
    <property type="component" value="Unassembled WGS sequence"/>
</dbReference>
<feature type="transmembrane region" description="Helical" evidence="5">
    <location>
        <begin position="30"/>
        <end position="54"/>
    </location>
</feature>
<keyword evidence="2 5" id="KW-0812">Transmembrane</keyword>
<dbReference type="OrthoDB" id="10027357at2759"/>
<feature type="domain" description="G-protein coupled receptors family 1 profile" evidence="6">
    <location>
        <begin position="45"/>
        <end position="298"/>
    </location>
</feature>
<organism evidence="8 10">
    <name type="scientific">Adineta ricciae</name>
    <name type="common">Rotifer</name>
    <dbReference type="NCBI Taxonomy" id="249248"/>
    <lineage>
        <taxon>Eukaryota</taxon>
        <taxon>Metazoa</taxon>
        <taxon>Spiralia</taxon>
        <taxon>Gnathifera</taxon>
        <taxon>Rotifera</taxon>
        <taxon>Eurotatoria</taxon>
        <taxon>Bdelloidea</taxon>
        <taxon>Adinetida</taxon>
        <taxon>Adinetidae</taxon>
        <taxon>Adineta</taxon>
    </lineage>
</organism>
<evidence type="ECO:0000256" key="4">
    <source>
        <dbReference type="ARBA" id="ARBA00023136"/>
    </source>
</evidence>
<sequence length="332" mass="38788">MVDISYNNVTTYINTTTILPSNDYISDITFYGYCSLFIVIFGTLFNVLGFAVLCRRTFRDTKTRPVTHYMRLIMVMDLLSVYGWNLDNYLQIIHGFTLAYSYTIASCKFSIFFNTVLMQASAWIRVFICLDRYLALSRMQPNTWFNRSRNILTIIAGTIVFFILFNLHFLIFVCYRDTSGQIVIDSTLFRVYPTYSRVNMAIGICLPFLLMMSFNSISIYHLIQLRNTTLVQNSRIRHRSISITLIITAFLFLVTSVPSKMIYSFFFDQLGGSIWGQRILNTFDTIGYIYPLLDFPIYLATFSEFRHELFNFVARKREVHSTAQTNRQLHVT</sequence>
<feature type="transmembrane region" description="Helical" evidence="5">
    <location>
        <begin position="111"/>
        <end position="130"/>
    </location>
</feature>
<evidence type="ECO:0000313" key="9">
    <source>
        <dbReference type="Proteomes" id="UP000663828"/>
    </source>
</evidence>
<name>A0A815ES25_ADIRI</name>
<dbReference type="Gene3D" id="1.20.1070.10">
    <property type="entry name" value="Rhodopsin 7-helix transmembrane proteins"/>
    <property type="match status" value="1"/>
</dbReference>
<dbReference type="AlphaFoldDB" id="A0A815ES25"/>
<dbReference type="EMBL" id="CAJNOR010001306">
    <property type="protein sequence ID" value="CAF1118040.1"/>
    <property type="molecule type" value="Genomic_DNA"/>
</dbReference>
<accession>A0A815ES25</accession>
<evidence type="ECO:0000256" key="1">
    <source>
        <dbReference type="ARBA" id="ARBA00004370"/>
    </source>
</evidence>
<keyword evidence="9" id="KW-1185">Reference proteome</keyword>
<dbReference type="PANTHER" id="PTHR46641:SF2">
    <property type="entry name" value="FMRFAMIDE RECEPTOR"/>
    <property type="match status" value="1"/>
</dbReference>
<comment type="caution">
    <text evidence="8">The sequence shown here is derived from an EMBL/GenBank/DDBJ whole genome shotgun (WGS) entry which is preliminary data.</text>
</comment>
<dbReference type="Proteomes" id="UP000663852">
    <property type="component" value="Unassembled WGS sequence"/>
</dbReference>
<dbReference type="PANTHER" id="PTHR46641">
    <property type="entry name" value="FMRFAMIDE RECEPTOR-RELATED"/>
    <property type="match status" value="1"/>
</dbReference>
<evidence type="ECO:0000256" key="5">
    <source>
        <dbReference type="SAM" id="Phobius"/>
    </source>
</evidence>
<dbReference type="EMBL" id="CAJNOJ010000229">
    <property type="protein sequence ID" value="CAF1315329.1"/>
    <property type="molecule type" value="Genomic_DNA"/>
</dbReference>
<comment type="subcellular location">
    <subcellularLocation>
        <location evidence="1">Membrane</location>
    </subcellularLocation>
</comment>
<feature type="transmembrane region" description="Helical" evidence="5">
    <location>
        <begin position="243"/>
        <end position="266"/>
    </location>
</feature>
<dbReference type="InterPro" id="IPR052954">
    <property type="entry name" value="GPCR-Ligand_Int"/>
</dbReference>
<evidence type="ECO:0000256" key="3">
    <source>
        <dbReference type="ARBA" id="ARBA00022989"/>
    </source>
</evidence>
<evidence type="ECO:0000259" key="6">
    <source>
        <dbReference type="PROSITE" id="PS50262"/>
    </source>
</evidence>
<feature type="transmembrane region" description="Helical" evidence="5">
    <location>
        <begin position="286"/>
        <end position="305"/>
    </location>
</feature>
<protein>
    <recommendedName>
        <fullName evidence="6">G-protein coupled receptors family 1 profile domain-containing protein</fullName>
    </recommendedName>
</protein>
<evidence type="ECO:0000313" key="8">
    <source>
        <dbReference type="EMBL" id="CAF1315329.1"/>
    </source>
</evidence>
<gene>
    <name evidence="8" type="ORF">EDS130_LOCUS31372</name>
    <name evidence="7" type="ORF">XAT740_LOCUS19225</name>
</gene>
<feature type="transmembrane region" description="Helical" evidence="5">
    <location>
        <begin position="151"/>
        <end position="173"/>
    </location>
</feature>
<dbReference type="InterPro" id="IPR017452">
    <property type="entry name" value="GPCR_Rhodpsn_7TM"/>
</dbReference>
<evidence type="ECO:0000256" key="2">
    <source>
        <dbReference type="ARBA" id="ARBA00022692"/>
    </source>
</evidence>